<feature type="region of interest" description="Disordered" evidence="1">
    <location>
        <begin position="25"/>
        <end position="45"/>
    </location>
</feature>
<accession>A0A6A5K6G3</accession>
<sequence length="728" mass="81522">MASSPVLKPSLLKKTFIEPFRNQKLKRASSAPSGPAIASASDGPLEDLPALQYDSLDPSKKSVRLLEILPGRDFEPISSKLSVCDLDDNPSPSYIALSYTWNQGGDAKYVECEGTKMQVGKNLWDFLHQYRKRFSEQQYSEKEPVQVPRLWIDSACINQADLEERSYQVSLMRDIYMGAESVVAWLGLVQKSEELAFLLTRYPSLLKVDEMSTALVELLSKTYWTRVWVVQEFILARSVDIWCGQYQANAASFERIWRDHSLLAGHGLLSQKISNSPGGRLFKYRRDFKHSKKVKRDMLGRRNSRTLRATLRLRDLLQDFASSQSSEVYDKIYGFLGIASSGQGLRTIRPDYSRRPVELLVDVLQNQCYGRTIRDNKKDFQFLTFLMHALGVSRIELTQYALQHCAEVQPHIYVLAASPCIVASISFISTISDVGNFVDHEEAFQPSTWKTTWSRSHMHPKTFSNQDIQDLGDYVTKGDTELLLSFSDPHVPKGNPGPSEKMRQTMIEESADLVIAGLVKSASEQQTTSNPSIDANGESVVRDVLSRSLINDATELYSNARTHLSRRNTDHHYGRYTSFVGTNGITGLACGGGPGSYEIAAGDRICIFSGITESNNAFIVRLDPNGRWLISGFAIILLPELRTPSAQRVGIAFTADAAASSRQLALTSDSTMCFHCHLSDVIELQRCRLLNEIQMRGLLEQTLRSEADGETHQCLQGTGKHDTLEFGL</sequence>
<dbReference type="AlphaFoldDB" id="A0A6A5K6G3"/>
<dbReference type="EMBL" id="ML975350">
    <property type="protein sequence ID" value="KAF1831960.1"/>
    <property type="molecule type" value="Genomic_DNA"/>
</dbReference>
<dbReference type="PANTHER" id="PTHR24148">
    <property type="entry name" value="ANKYRIN REPEAT DOMAIN-CONTAINING PROTEIN 39 HOMOLOG-RELATED"/>
    <property type="match status" value="1"/>
</dbReference>
<dbReference type="Pfam" id="PF06985">
    <property type="entry name" value="HET"/>
    <property type="match status" value="1"/>
</dbReference>
<feature type="compositionally biased region" description="Low complexity" evidence="1">
    <location>
        <begin position="28"/>
        <end position="41"/>
    </location>
</feature>
<organism evidence="3 4">
    <name type="scientific">Decorospora gaudefroyi</name>
    <dbReference type="NCBI Taxonomy" id="184978"/>
    <lineage>
        <taxon>Eukaryota</taxon>
        <taxon>Fungi</taxon>
        <taxon>Dikarya</taxon>
        <taxon>Ascomycota</taxon>
        <taxon>Pezizomycotina</taxon>
        <taxon>Dothideomycetes</taxon>
        <taxon>Pleosporomycetidae</taxon>
        <taxon>Pleosporales</taxon>
        <taxon>Pleosporineae</taxon>
        <taxon>Pleosporaceae</taxon>
        <taxon>Decorospora</taxon>
    </lineage>
</organism>
<evidence type="ECO:0000313" key="4">
    <source>
        <dbReference type="Proteomes" id="UP000800040"/>
    </source>
</evidence>
<evidence type="ECO:0000256" key="1">
    <source>
        <dbReference type="SAM" id="MobiDB-lite"/>
    </source>
</evidence>
<gene>
    <name evidence="3" type="ORF">BDW02DRAFT_571535</name>
</gene>
<reference evidence="3" key="1">
    <citation type="submission" date="2020-01" db="EMBL/GenBank/DDBJ databases">
        <authorList>
            <consortium name="DOE Joint Genome Institute"/>
            <person name="Haridas S."/>
            <person name="Albert R."/>
            <person name="Binder M."/>
            <person name="Bloem J."/>
            <person name="Labutti K."/>
            <person name="Salamov A."/>
            <person name="Andreopoulos B."/>
            <person name="Baker S.E."/>
            <person name="Barry K."/>
            <person name="Bills G."/>
            <person name="Bluhm B.H."/>
            <person name="Cannon C."/>
            <person name="Castanera R."/>
            <person name="Culley D.E."/>
            <person name="Daum C."/>
            <person name="Ezra D."/>
            <person name="Gonzalez J.B."/>
            <person name="Henrissat B."/>
            <person name="Kuo A."/>
            <person name="Liang C."/>
            <person name="Lipzen A."/>
            <person name="Lutzoni F."/>
            <person name="Magnuson J."/>
            <person name="Mondo S."/>
            <person name="Nolan M."/>
            <person name="Ohm R."/>
            <person name="Pangilinan J."/>
            <person name="Park H.-J."/>
            <person name="Ramirez L."/>
            <person name="Alfaro M."/>
            <person name="Sun H."/>
            <person name="Tritt A."/>
            <person name="Yoshinaga Y."/>
            <person name="Zwiers L.-H."/>
            <person name="Turgeon B.G."/>
            <person name="Goodwin S.B."/>
            <person name="Spatafora J.W."/>
            <person name="Crous P.W."/>
            <person name="Grigoriev I.V."/>
        </authorList>
    </citation>
    <scope>NUCLEOTIDE SEQUENCE</scope>
    <source>
        <strain evidence="3">P77</strain>
    </source>
</reference>
<dbReference type="OrthoDB" id="2157530at2759"/>
<dbReference type="InterPro" id="IPR010730">
    <property type="entry name" value="HET"/>
</dbReference>
<evidence type="ECO:0000313" key="3">
    <source>
        <dbReference type="EMBL" id="KAF1831960.1"/>
    </source>
</evidence>
<dbReference type="InterPro" id="IPR052895">
    <property type="entry name" value="HetReg/Transcr_Mod"/>
</dbReference>
<keyword evidence="4" id="KW-1185">Reference proteome</keyword>
<proteinExistence type="predicted"/>
<dbReference type="PANTHER" id="PTHR24148:SF73">
    <property type="entry name" value="HET DOMAIN PROTEIN (AFU_ORTHOLOGUE AFUA_8G01020)"/>
    <property type="match status" value="1"/>
</dbReference>
<name>A0A6A5K6G3_9PLEO</name>
<feature type="domain" description="Heterokaryon incompatibility" evidence="2">
    <location>
        <begin position="94"/>
        <end position="232"/>
    </location>
</feature>
<evidence type="ECO:0000259" key="2">
    <source>
        <dbReference type="Pfam" id="PF06985"/>
    </source>
</evidence>
<protein>
    <recommendedName>
        <fullName evidence="2">Heterokaryon incompatibility domain-containing protein</fullName>
    </recommendedName>
</protein>
<dbReference type="Proteomes" id="UP000800040">
    <property type="component" value="Unassembled WGS sequence"/>
</dbReference>